<accession>A0A7C2AFS1</accession>
<keyword evidence="1" id="KW-0732">Signal</keyword>
<dbReference type="InterPro" id="IPR052370">
    <property type="entry name" value="Meta-cleavage_hydrolase"/>
</dbReference>
<keyword evidence="3" id="KW-0378">Hydrolase</keyword>
<evidence type="ECO:0000256" key="1">
    <source>
        <dbReference type="SAM" id="SignalP"/>
    </source>
</evidence>
<dbReference type="PANTHER" id="PTHR43139:SF52">
    <property type="entry name" value="SI:DKEY-122A22.2"/>
    <property type="match status" value="1"/>
</dbReference>
<organism evidence="3">
    <name type="scientific">Methylophaga aminisulfidivorans</name>
    <dbReference type="NCBI Taxonomy" id="230105"/>
    <lineage>
        <taxon>Bacteria</taxon>
        <taxon>Pseudomonadati</taxon>
        <taxon>Pseudomonadota</taxon>
        <taxon>Gammaproteobacteria</taxon>
        <taxon>Thiotrichales</taxon>
        <taxon>Piscirickettsiaceae</taxon>
        <taxon>Methylophaga</taxon>
    </lineage>
</organism>
<gene>
    <name evidence="3" type="ORF">ENI26_02335</name>
</gene>
<feature type="non-terminal residue" evidence="3">
    <location>
        <position position="198"/>
    </location>
</feature>
<dbReference type="SUPFAM" id="SSF53474">
    <property type="entry name" value="alpha/beta-Hydrolases"/>
    <property type="match status" value="1"/>
</dbReference>
<dbReference type="AlphaFoldDB" id="A0A7C2AFS1"/>
<dbReference type="GO" id="GO:0016787">
    <property type="term" value="F:hydrolase activity"/>
    <property type="evidence" value="ECO:0007669"/>
    <property type="project" value="UniProtKB-KW"/>
</dbReference>
<sequence>MQIKTIVALLIIVFTSIAHAREFPPAPGQRYDVGGYNMHIFCKGEGSPTVIIDAGLGDDSSDWFEIQDESAKITRTCVYDRPGYGWSDIGPRPRSSLVISHELEVLLKKAHIEGPYVLVGHSFGGYNMRIFAANHPDKISGLLLVDASHENQYEKLNIKLPQNLAKQRNTIILPKQSDQLLTDKAVILQERAYNAARA</sequence>
<evidence type="ECO:0000259" key="2">
    <source>
        <dbReference type="Pfam" id="PF00561"/>
    </source>
</evidence>
<dbReference type="PANTHER" id="PTHR43139">
    <property type="entry name" value="SI:DKEY-122A22.2"/>
    <property type="match status" value="1"/>
</dbReference>
<dbReference type="Pfam" id="PF00561">
    <property type="entry name" value="Abhydrolase_1"/>
    <property type="match status" value="1"/>
</dbReference>
<name>A0A7C2AFS1_9GAMM</name>
<comment type="caution">
    <text evidence="3">The sequence shown here is derived from an EMBL/GenBank/DDBJ whole genome shotgun (WGS) entry which is preliminary data.</text>
</comment>
<feature type="domain" description="AB hydrolase-1" evidence="2">
    <location>
        <begin position="48"/>
        <end position="180"/>
    </location>
</feature>
<proteinExistence type="predicted"/>
<feature type="signal peptide" evidence="1">
    <location>
        <begin position="1"/>
        <end position="20"/>
    </location>
</feature>
<dbReference type="Gene3D" id="3.40.50.1820">
    <property type="entry name" value="alpha/beta hydrolase"/>
    <property type="match status" value="1"/>
</dbReference>
<dbReference type="InterPro" id="IPR000073">
    <property type="entry name" value="AB_hydrolase_1"/>
</dbReference>
<dbReference type="EMBL" id="DRHY01000050">
    <property type="protein sequence ID" value="HEC73191.1"/>
    <property type="molecule type" value="Genomic_DNA"/>
</dbReference>
<dbReference type="PRINTS" id="PR00111">
    <property type="entry name" value="ABHYDROLASE"/>
</dbReference>
<protein>
    <submittedName>
        <fullName evidence="3">Alpha/beta hydrolase</fullName>
    </submittedName>
</protein>
<dbReference type="InterPro" id="IPR029058">
    <property type="entry name" value="AB_hydrolase_fold"/>
</dbReference>
<evidence type="ECO:0000313" key="3">
    <source>
        <dbReference type="EMBL" id="HEC73191.1"/>
    </source>
</evidence>
<dbReference type="Proteomes" id="UP000886384">
    <property type="component" value="Unassembled WGS sequence"/>
</dbReference>
<reference evidence="3" key="1">
    <citation type="journal article" date="2020" name="mSystems">
        <title>Genome- and Community-Level Interaction Insights into Carbon Utilization and Element Cycling Functions of Hydrothermarchaeota in Hydrothermal Sediment.</title>
        <authorList>
            <person name="Zhou Z."/>
            <person name="Liu Y."/>
            <person name="Xu W."/>
            <person name="Pan J."/>
            <person name="Luo Z.H."/>
            <person name="Li M."/>
        </authorList>
    </citation>
    <scope>NUCLEOTIDE SEQUENCE [LARGE SCALE GENOMIC DNA]</scope>
    <source>
        <strain evidence="3">HyVt-380</strain>
    </source>
</reference>
<feature type="chain" id="PRO_5027946946" evidence="1">
    <location>
        <begin position="21"/>
        <end position="198"/>
    </location>
</feature>